<name>A0A485M079_9ZZZZ</name>
<proteinExistence type="predicted"/>
<dbReference type="AlphaFoldDB" id="A0A485M079"/>
<reference evidence="1" key="1">
    <citation type="submission" date="2019-03" db="EMBL/GenBank/DDBJ databases">
        <authorList>
            <person name="Hao L."/>
        </authorList>
    </citation>
    <scope>NUCLEOTIDE SEQUENCE</scope>
</reference>
<gene>
    <name evidence="1" type="ORF">SCFA_120034</name>
</gene>
<organism evidence="1">
    <name type="scientific">anaerobic digester metagenome</name>
    <dbReference type="NCBI Taxonomy" id="1263854"/>
    <lineage>
        <taxon>unclassified sequences</taxon>
        <taxon>metagenomes</taxon>
        <taxon>ecological metagenomes</taxon>
    </lineage>
</organism>
<accession>A0A485M079</accession>
<dbReference type="EMBL" id="CAADRM010000024">
    <property type="protein sequence ID" value="VFU11950.1"/>
    <property type="molecule type" value="Genomic_DNA"/>
</dbReference>
<sequence>MKEGEGIRCPVRRLCKSMAKIFNAKPWTLIQAKKSLAGNVIPPSKSLLERTRRRVQPDQSPCPPQARVRPLQDLGWRLLLHHAPQAQLRRFPGNVDASGSIPGCLESVPGQRGVILGLSYPP</sequence>
<evidence type="ECO:0000313" key="1">
    <source>
        <dbReference type="EMBL" id="VFU11950.1"/>
    </source>
</evidence>
<protein>
    <submittedName>
        <fullName evidence="1">Uncharacterized protein</fullName>
    </submittedName>
</protein>